<proteinExistence type="predicted"/>
<dbReference type="EMBL" id="GFPF01003825">
    <property type="protein sequence ID" value="MAA14971.1"/>
    <property type="molecule type" value="Transcribed_RNA"/>
</dbReference>
<protein>
    <submittedName>
        <fullName evidence="2">Lipocalin</fullName>
    </submittedName>
</protein>
<feature type="chain" id="PRO_5013234242" evidence="1">
    <location>
        <begin position="27"/>
        <end position="228"/>
    </location>
</feature>
<dbReference type="AlphaFoldDB" id="A0A224YKC2"/>
<accession>A0A224YKC2</accession>
<reference evidence="2" key="1">
    <citation type="journal article" date="2017" name="Parasit. Vectors">
        <title>Sialotranscriptomics of Rhipicephalus zambeziensis reveals intricate expression profiles of secretory proteins and suggests tight temporal transcriptional regulation during blood-feeding.</title>
        <authorList>
            <person name="de Castro M.H."/>
            <person name="de Klerk D."/>
            <person name="Pienaar R."/>
            <person name="Rees D.J.G."/>
            <person name="Mans B.J."/>
        </authorList>
    </citation>
    <scope>NUCLEOTIDE SEQUENCE</scope>
    <source>
        <tissue evidence="2">Salivary glands</tissue>
    </source>
</reference>
<feature type="signal peptide" evidence="1">
    <location>
        <begin position="1"/>
        <end position="26"/>
    </location>
</feature>
<keyword evidence="1" id="KW-0732">Signal</keyword>
<name>A0A224YKC2_9ACAR</name>
<sequence>MFYFAWNLIHSALLPAVVIFCSNCGAEYVKTNSKGHLNLLRVLNTSQPLYLFEWKPKIPTNETCVGYDCTKLSRTCEHMRKREMDRIYYNHTVSKLVSEKTWFNETLMGKFILGDPPHKVNVYNLTDPIPVPYLSSHCMELIYTQPHTYNCSVLLVSRDIYGMCNHSDPNVLATTKCSLYMRGKLAYSVYPPRECQFEFNKCSNSRIIYMPYHPSCAVDAQDEEGRKY</sequence>
<evidence type="ECO:0000256" key="1">
    <source>
        <dbReference type="SAM" id="SignalP"/>
    </source>
</evidence>
<evidence type="ECO:0000313" key="2">
    <source>
        <dbReference type="EMBL" id="MAA14971.1"/>
    </source>
</evidence>
<organism evidence="2">
    <name type="scientific">Rhipicephalus zambeziensis</name>
    <dbReference type="NCBI Taxonomy" id="60191"/>
    <lineage>
        <taxon>Eukaryota</taxon>
        <taxon>Metazoa</taxon>
        <taxon>Ecdysozoa</taxon>
        <taxon>Arthropoda</taxon>
        <taxon>Chelicerata</taxon>
        <taxon>Arachnida</taxon>
        <taxon>Acari</taxon>
        <taxon>Parasitiformes</taxon>
        <taxon>Ixodida</taxon>
        <taxon>Ixodoidea</taxon>
        <taxon>Ixodidae</taxon>
        <taxon>Rhipicephalinae</taxon>
        <taxon>Rhipicephalus</taxon>
        <taxon>Rhipicephalus</taxon>
    </lineage>
</organism>